<proteinExistence type="inferred from homology"/>
<dbReference type="Gene3D" id="3.10.105.10">
    <property type="entry name" value="Dipeptide-binding Protein, Domain 3"/>
    <property type="match status" value="1"/>
</dbReference>
<evidence type="ECO:0000256" key="2">
    <source>
        <dbReference type="ARBA" id="ARBA00005695"/>
    </source>
</evidence>
<gene>
    <name evidence="5" type="ORF">B5P45_12060</name>
</gene>
<dbReference type="InterPro" id="IPR000914">
    <property type="entry name" value="SBP_5_dom"/>
</dbReference>
<dbReference type="SUPFAM" id="SSF53850">
    <property type="entry name" value="Periplasmic binding protein-like II"/>
    <property type="match status" value="1"/>
</dbReference>
<dbReference type="OrthoDB" id="9803988at2"/>
<sequence>MLAAGMCLASVQFAVAEDLIVGMQEVRPLFDPAIETGNTGIPLSNAIFDTLIRRDFQADGKGTGGELVPALAESWRRVDDHTLEVKLRAGSTFHNGDPLTSKDVKFTFDRILDPKSQYGRSQFQYENIARVETPDDLTVRIVTKNPDPTIEMMLTFPASSIVPKDYFEKVGFDAFGQKPIGAGPYRFVQSIDDDRVILEAFPQYWQGKPPADKLVFREIPDLSARITALANGEVGIINNVTPDQIPAIETLGCCDVRSVMANSQVLNYRTSNPVMADKRFRQGLNLAIDRELLSKALWNGKAEVLHSHQYAEWGDLYNAERPKFAYDPERARELIAQSGYKGEEIDFITSPVYYTNGLAAAEAIVSMWQKIGVNAKVQVNENFYEISNDDPGIEVRNLSDWADLPDPNVTIMWSWTTTALWDGNEAFQELGRKAATTLDKKERFSLYQKMLDNFEDQAPGTVLYRVPDFYGVRHDIKWQPYTNYVMDFRPGNFAVGAGQ</sequence>
<dbReference type="AlphaFoldDB" id="A0A2N9VYM5"/>
<dbReference type="CDD" id="cd08515">
    <property type="entry name" value="PBP2_NikA_DppA_OppA_like_10"/>
    <property type="match status" value="1"/>
</dbReference>
<evidence type="ECO:0000313" key="5">
    <source>
        <dbReference type="EMBL" id="PIO44593.1"/>
    </source>
</evidence>
<comment type="caution">
    <text evidence="5">The sequence shown here is derived from an EMBL/GenBank/DDBJ whole genome shotgun (WGS) entry which is preliminary data.</text>
</comment>
<evidence type="ECO:0000256" key="3">
    <source>
        <dbReference type="ARBA" id="ARBA00022729"/>
    </source>
</evidence>
<dbReference type="Pfam" id="PF00496">
    <property type="entry name" value="SBP_bac_5"/>
    <property type="match status" value="1"/>
</dbReference>
<name>A0A2N9VYM5_9HYPH</name>
<protein>
    <recommendedName>
        <fullName evidence="4">Solute-binding protein family 5 domain-containing protein</fullName>
    </recommendedName>
</protein>
<accession>A0A2N9VYM5</accession>
<keyword evidence="3" id="KW-0732">Signal</keyword>
<organism evidence="5 6">
    <name type="scientific">Phyllobacterium zundukense</name>
    <dbReference type="NCBI Taxonomy" id="1867719"/>
    <lineage>
        <taxon>Bacteria</taxon>
        <taxon>Pseudomonadati</taxon>
        <taxon>Pseudomonadota</taxon>
        <taxon>Alphaproteobacteria</taxon>
        <taxon>Hyphomicrobiales</taxon>
        <taxon>Phyllobacteriaceae</taxon>
        <taxon>Phyllobacterium</taxon>
    </lineage>
</organism>
<dbReference type="InterPro" id="IPR039424">
    <property type="entry name" value="SBP_5"/>
</dbReference>
<dbReference type="KEGG" id="pht:BLM14_25915"/>
<dbReference type="Gene3D" id="3.90.76.10">
    <property type="entry name" value="Dipeptide-binding Protein, Domain 1"/>
    <property type="match status" value="1"/>
</dbReference>
<dbReference type="EMBL" id="MZMT01000028">
    <property type="protein sequence ID" value="PIO44593.1"/>
    <property type="molecule type" value="Genomic_DNA"/>
</dbReference>
<keyword evidence="6" id="KW-1185">Reference proteome</keyword>
<dbReference type="PANTHER" id="PTHR30290">
    <property type="entry name" value="PERIPLASMIC BINDING COMPONENT OF ABC TRANSPORTER"/>
    <property type="match status" value="1"/>
</dbReference>
<feature type="domain" description="Solute-binding protein family 5" evidence="4">
    <location>
        <begin position="66"/>
        <end position="417"/>
    </location>
</feature>
<dbReference type="GO" id="GO:1904680">
    <property type="term" value="F:peptide transmembrane transporter activity"/>
    <property type="evidence" value="ECO:0007669"/>
    <property type="project" value="TreeGrafter"/>
</dbReference>
<dbReference type="Gene3D" id="3.40.190.10">
    <property type="entry name" value="Periplasmic binding protein-like II"/>
    <property type="match status" value="1"/>
</dbReference>
<dbReference type="PANTHER" id="PTHR30290:SF38">
    <property type="entry name" value="D,D-DIPEPTIDE-BINDING PERIPLASMIC PROTEIN DDPA-RELATED"/>
    <property type="match status" value="1"/>
</dbReference>
<comment type="similarity">
    <text evidence="2">Belongs to the bacterial solute-binding protein 5 family.</text>
</comment>
<dbReference type="InterPro" id="IPR030678">
    <property type="entry name" value="Peptide/Ni-bd"/>
</dbReference>
<dbReference type="GO" id="GO:0015833">
    <property type="term" value="P:peptide transport"/>
    <property type="evidence" value="ECO:0007669"/>
    <property type="project" value="TreeGrafter"/>
</dbReference>
<evidence type="ECO:0000259" key="4">
    <source>
        <dbReference type="Pfam" id="PF00496"/>
    </source>
</evidence>
<dbReference type="Proteomes" id="UP000232163">
    <property type="component" value="Unassembled WGS sequence"/>
</dbReference>
<dbReference type="GO" id="GO:0030288">
    <property type="term" value="C:outer membrane-bounded periplasmic space"/>
    <property type="evidence" value="ECO:0007669"/>
    <property type="project" value="UniProtKB-ARBA"/>
</dbReference>
<evidence type="ECO:0000256" key="1">
    <source>
        <dbReference type="ARBA" id="ARBA00004418"/>
    </source>
</evidence>
<dbReference type="GO" id="GO:0043190">
    <property type="term" value="C:ATP-binding cassette (ABC) transporter complex"/>
    <property type="evidence" value="ECO:0007669"/>
    <property type="project" value="InterPro"/>
</dbReference>
<evidence type="ECO:0000313" key="6">
    <source>
        <dbReference type="Proteomes" id="UP000232163"/>
    </source>
</evidence>
<comment type="subcellular location">
    <subcellularLocation>
        <location evidence="1">Periplasm</location>
    </subcellularLocation>
</comment>
<reference evidence="5 6" key="1">
    <citation type="journal article" date="2017" name="Int J Environ Stud">
        <title>Does the Miocene-Pliocene relict legume Oxytropis triphylla form nitrogen-fixing nodules with a combination of bacterial strains?</title>
        <authorList>
            <person name="Safronova V."/>
            <person name="Belimov A."/>
            <person name="Sazanova A."/>
            <person name="Kuznetsova I."/>
            <person name="Popova J."/>
            <person name="Andronov E."/>
            <person name="Verkhozina A."/>
            <person name="Tikhonovich I."/>
        </authorList>
    </citation>
    <scope>NUCLEOTIDE SEQUENCE [LARGE SCALE GENOMIC DNA]</scope>
    <source>
        <strain evidence="5 6">Tri-38</strain>
    </source>
</reference>
<dbReference type="PIRSF" id="PIRSF002741">
    <property type="entry name" value="MppA"/>
    <property type="match status" value="1"/>
</dbReference>